<gene>
    <name evidence="3" type="primary">def_1</name>
    <name evidence="2" type="synonym">def</name>
    <name evidence="3" type="ORF">TM5383_00051</name>
</gene>
<dbReference type="NCBIfam" id="TIGR00079">
    <property type="entry name" value="pept_deformyl"/>
    <property type="match status" value="1"/>
</dbReference>
<organism evidence="3 4">
    <name type="scientific">Thalassovita mediterranea</name>
    <dbReference type="NCBI Taxonomy" id="340021"/>
    <lineage>
        <taxon>Bacteria</taxon>
        <taxon>Pseudomonadati</taxon>
        <taxon>Pseudomonadota</taxon>
        <taxon>Alphaproteobacteria</taxon>
        <taxon>Rhodobacterales</taxon>
        <taxon>Roseobacteraceae</taxon>
        <taxon>Thalassovita</taxon>
    </lineage>
</organism>
<feature type="active site" evidence="2">
    <location>
        <position position="136"/>
    </location>
</feature>
<dbReference type="OrthoDB" id="9804313at2"/>
<dbReference type="PIRSF" id="PIRSF004749">
    <property type="entry name" value="Pep_def"/>
    <property type="match status" value="1"/>
</dbReference>
<dbReference type="InterPro" id="IPR023635">
    <property type="entry name" value="Peptide_deformylase"/>
</dbReference>
<dbReference type="GO" id="GO:0046872">
    <property type="term" value="F:metal ion binding"/>
    <property type="evidence" value="ECO:0007669"/>
    <property type="project" value="UniProtKB-KW"/>
</dbReference>
<comment type="cofactor">
    <cofactor evidence="2">
        <name>Fe(2+)</name>
        <dbReference type="ChEBI" id="CHEBI:29033"/>
    </cofactor>
    <text evidence="2">Binds 1 Fe(2+) ion.</text>
</comment>
<keyword evidence="4" id="KW-1185">Reference proteome</keyword>
<dbReference type="STRING" id="340021.TM5383_00051"/>
<feature type="binding site" evidence="2">
    <location>
        <position position="139"/>
    </location>
    <ligand>
        <name>Fe cation</name>
        <dbReference type="ChEBI" id="CHEBI:24875"/>
    </ligand>
</feature>
<protein>
    <recommendedName>
        <fullName evidence="2">Peptide deformylase</fullName>
        <shortName evidence="2">PDF</shortName>
        <ecNumber evidence="2">3.5.1.88</ecNumber>
    </recommendedName>
    <alternativeName>
        <fullName evidence="2">Polypeptide deformylase</fullName>
    </alternativeName>
</protein>
<dbReference type="SUPFAM" id="SSF56420">
    <property type="entry name" value="Peptide deformylase"/>
    <property type="match status" value="1"/>
</dbReference>
<comment type="similarity">
    <text evidence="1 2">Belongs to the polypeptide deformylase family.</text>
</comment>
<dbReference type="CDD" id="cd00487">
    <property type="entry name" value="Pep_deformylase"/>
    <property type="match status" value="1"/>
</dbReference>
<dbReference type="PANTHER" id="PTHR10458:SF22">
    <property type="entry name" value="PEPTIDE DEFORMYLASE"/>
    <property type="match status" value="1"/>
</dbReference>
<reference evidence="3 4" key="1">
    <citation type="submission" date="2015-09" db="EMBL/GenBank/DDBJ databases">
        <authorList>
            <consortium name="Swine Surveillance"/>
        </authorList>
    </citation>
    <scope>NUCLEOTIDE SEQUENCE [LARGE SCALE GENOMIC DNA]</scope>
    <source>
        <strain evidence="3 4">CECT 8383</strain>
    </source>
</reference>
<comment type="function">
    <text evidence="2">Removes the formyl group from the N-terminal Met of newly synthesized proteins. Requires at least a dipeptide for an efficient rate of reaction. N-terminal L-methionine is a prerequisite for activity but the enzyme has broad specificity at other positions.</text>
</comment>
<keyword evidence="2" id="KW-0648">Protein biosynthesis</keyword>
<dbReference type="Pfam" id="PF01327">
    <property type="entry name" value="Pep_deformylase"/>
    <property type="match status" value="1"/>
</dbReference>
<dbReference type="InterPro" id="IPR036821">
    <property type="entry name" value="Peptide_deformylase_sf"/>
</dbReference>
<proteinExistence type="inferred from homology"/>
<sequence>MAVLEVLHWPDPRLQQVCDPVPEGADLRGLAADMLDTMYAAPGRGLAGPQVGVMQRIFVMDCDWKEGVRAPQVLINPEIVSASDNLVGGVEGCLSIPDVPMDVSRPASVVMTWLDLDGQHHRREMTGFEAKCAQHELDHLNGKVIFDHLSPDDRTRLEAAYKEAQQ</sequence>
<comment type="catalytic activity">
    <reaction evidence="2">
        <text>N-terminal N-formyl-L-methionyl-[peptide] + H2O = N-terminal L-methionyl-[peptide] + formate</text>
        <dbReference type="Rhea" id="RHEA:24420"/>
        <dbReference type="Rhea" id="RHEA-COMP:10639"/>
        <dbReference type="Rhea" id="RHEA-COMP:10640"/>
        <dbReference type="ChEBI" id="CHEBI:15377"/>
        <dbReference type="ChEBI" id="CHEBI:15740"/>
        <dbReference type="ChEBI" id="CHEBI:49298"/>
        <dbReference type="ChEBI" id="CHEBI:64731"/>
        <dbReference type="EC" id="3.5.1.88"/>
    </reaction>
</comment>
<evidence type="ECO:0000256" key="1">
    <source>
        <dbReference type="ARBA" id="ARBA00010759"/>
    </source>
</evidence>
<feature type="binding site" evidence="2">
    <location>
        <position position="135"/>
    </location>
    <ligand>
        <name>Fe cation</name>
        <dbReference type="ChEBI" id="CHEBI:24875"/>
    </ligand>
</feature>
<dbReference type="NCBIfam" id="NF001159">
    <property type="entry name" value="PRK00150.1-3"/>
    <property type="match status" value="1"/>
</dbReference>
<dbReference type="Proteomes" id="UP000051681">
    <property type="component" value="Unassembled WGS sequence"/>
</dbReference>
<dbReference type="Gene3D" id="3.90.45.10">
    <property type="entry name" value="Peptide deformylase"/>
    <property type="match status" value="1"/>
</dbReference>
<dbReference type="EMBL" id="CYSF01000001">
    <property type="protein sequence ID" value="CUH82869.1"/>
    <property type="molecule type" value="Genomic_DNA"/>
</dbReference>
<dbReference type="AlphaFoldDB" id="A0A0P1GLG2"/>
<dbReference type="PRINTS" id="PR01576">
    <property type="entry name" value="PDEFORMYLASE"/>
</dbReference>
<accession>A0A0P1GLG2</accession>
<feature type="binding site" evidence="2">
    <location>
        <position position="93"/>
    </location>
    <ligand>
        <name>Fe cation</name>
        <dbReference type="ChEBI" id="CHEBI:24875"/>
    </ligand>
</feature>
<evidence type="ECO:0000313" key="3">
    <source>
        <dbReference type="EMBL" id="CUH82869.1"/>
    </source>
</evidence>
<dbReference type="GO" id="GO:0042586">
    <property type="term" value="F:peptide deformylase activity"/>
    <property type="evidence" value="ECO:0007669"/>
    <property type="project" value="UniProtKB-UniRule"/>
</dbReference>
<name>A0A0P1GLG2_9RHOB</name>
<dbReference type="PANTHER" id="PTHR10458">
    <property type="entry name" value="PEPTIDE DEFORMYLASE"/>
    <property type="match status" value="1"/>
</dbReference>
<dbReference type="GO" id="GO:0006412">
    <property type="term" value="P:translation"/>
    <property type="evidence" value="ECO:0007669"/>
    <property type="project" value="UniProtKB-UniRule"/>
</dbReference>
<dbReference type="HAMAP" id="MF_00163">
    <property type="entry name" value="Pep_deformylase"/>
    <property type="match status" value="1"/>
</dbReference>
<dbReference type="RefSeq" id="WP_058317044.1">
    <property type="nucleotide sequence ID" value="NZ_CYSF01000001.1"/>
</dbReference>
<evidence type="ECO:0000256" key="2">
    <source>
        <dbReference type="HAMAP-Rule" id="MF_00163"/>
    </source>
</evidence>
<keyword evidence="2 3" id="KW-0378">Hydrolase</keyword>
<keyword evidence="2" id="KW-0479">Metal-binding</keyword>
<evidence type="ECO:0000313" key="4">
    <source>
        <dbReference type="Proteomes" id="UP000051681"/>
    </source>
</evidence>
<keyword evidence="2" id="KW-0408">Iron</keyword>
<dbReference type="EC" id="3.5.1.88" evidence="2"/>